<feature type="chain" id="PRO_5037296405" evidence="2">
    <location>
        <begin position="23"/>
        <end position="668"/>
    </location>
</feature>
<evidence type="ECO:0000256" key="1">
    <source>
        <dbReference type="SAM" id="MobiDB-lite"/>
    </source>
</evidence>
<protein>
    <submittedName>
        <fullName evidence="5">Polyprotein allergen nematode domain-containing protein</fullName>
    </submittedName>
</protein>
<dbReference type="Gene3D" id="1.10.533.30">
    <property type="entry name" value="Nematode polyprotein allergen ABA-1"/>
    <property type="match status" value="4"/>
</dbReference>
<dbReference type="Proteomes" id="UP000887563">
    <property type="component" value="Unplaced"/>
</dbReference>
<sequence length="668" mass="78283">MFINYLFCSLIFFNLIVILLSSNDLNSYGQGAELKNTRSSVFGIRQELSRRRRYSSINGENEDEYKKRKKGESLDEILKIHSTWLTEGQKEELREDLKNGKSLDGEIYEKVSLWFNRLELTFTEWSKAERDISIICHINSWKNYKDVFQRADIGLMAIVTLNDTDAECNYFRSDLEKLATIVADKRTRNDIVEQYCDLTKNNTKRRDKRETKGPTSSENYLDYYFKILNLDWLSDKQREHLKKMSAEGTRLAMRDAVVDWFINLQAEAKERAADLFKGGCNKLLKIRQDGCGYFGSLDTQKIDELKNYDDLTTFSKIKELIDPLEEKVELRQIANEYSQTCRELFDIGEEVKSWYIGVGRKRRSYNSRNSRPEQETEEENGEEDNRDYNSRVLNVEANNDEQSGREDDGEEHDFGDEHLNAHKEWLTPSQKSHIKRMREKGHEDHEIHDKINEFHETSPEEIKITAKGILKRGCEFVFKRLFGEYIAEEIIQAREQGASTAELDEKINTALGHIRNAKKRKEATRFAATCRRIFTMIERRRRSATPIEEQTLEELFSSHLSWLTEAQQEELRRIRDEGLGRTEMQERVLEWLVELSGHERANAMEQLREGCTLLLFQVYGEDKANDLITLKNQGATKHEIALRLLDEEQKHSKAFGPVCRHFFIEGNY</sequence>
<feature type="domain" description="Polyprotein allergen nematode" evidence="3">
    <location>
        <begin position="230"/>
        <end position="345"/>
    </location>
</feature>
<feature type="domain" description="Polyprotein allergen nematode" evidence="3">
    <location>
        <begin position="550"/>
        <end position="647"/>
    </location>
</feature>
<evidence type="ECO:0000256" key="2">
    <source>
        <dbReference type="SAM" id="SignalP"/>
    </source>
</evidence>
<evidence type="ECO:0000313" key="4">
    <source>
        <dbReference type="Proteomes" id="UP000887563"/>
    </source>
</evidence>
<feature type="domain" description="Polyprotein allergen nematode" evidence="3">
    <location>
        <begin position="417"/>
        <end position="534"/>
    </location>
</feature>
<reference evidence="5" key="1">
    <citation type="submission" date="2022-11" db="UniProtKB">
        <authorList>
            <consortium name="WormBaseParasite"/>
        </authorList>
    </citation>
    <scope>IDENTIFICATION</scope>
</reference>
<feature type="region of interest" description="Disordered" evidence="1">
    <location>
        <begin position="364"/>
        <end position="389"/>
    </location>
</feature>
<proteinExistence type="predicted"/>
<keyword evidence="4" id="KW-1185">Reference proteome</keyword>
<evidence type="ECO:0000259" key="3">
    <source>
        <dbReference type="Pfam" id="PF16469"/>
    </source>
</evidence>
<evidence type="ECO:0000313" key="5">
    <source>
        <dbReference type="WBParaSite" id="Minc3s00028g01758"/>
    </source>
</evidence>
<feature type="signal peptide" evidence="2">
    <location>
        <begin position="1"/>
        <end position="22"/>
    </location>
</feature>
<organism evidence="4 5">
    <name type="scientific">Meloidogyne incognita</name>
    <name type="common">Southern root-knot nematode worm</name>
    <name type="synonym">Oxyuris incognita</name>
    <dbReference type="NCBI Taxonomy" id="6306"/>
    <lineage>
        <taxon>Eukaryota</taxon>
        <taxon>Metazoa</taxon>
        <taxon>Ecdysozoa</taxon>
        <taxon>Nematoda</taxon>
        <taxon>Chromadorea</taxon>
        <taxon>Rhabditida</taxon>
        <taxon>Tylenchina</taxon>
        <taxon>Tylenchomorpha</taxon>
        <taxon>Tylenchoidea</taxon>
        <taxon>Meloidogynidae</taxon>
        <taxon>Meloidogyninae</taxon>
        <taxon>Meloidogyne</taxon>
        <taxon>Meloidogyne incognita group</taxon>
    </lineage>
</organism>
<keyword evidence="2" id="KW-0732">Signal</keyword>
<name>A0A914KK43_MELIC</name>
<accession>A0A914KK43</accession>
<dbReference type="WBParaSite" id="Minc3s00028g01758">
    <property type="protein sequence ID" value="Minc3s00028g01758"/>
    <property type="gene ID" value="Minc3s00028g01758"/>
</dbReference>
<dbReference type="AlphaFoldDB" id="A0A914KK43"/>
<dbReference type="InterPro" id="IPR038289">
    <property type="entry name" value="DVA-1_sf"/>
</dbReference>
<feature type="compositionally biased region" description="Acidic residues" evidence="1">
    <location>
        <begin position="375"/>
        <end position="385"/>
    </location>
</feature>
<dbReference type="InterPro" id="IPR032487">
    <property type="entry name" value="ABA-1_nematode"/>
</dbReference>
<dbReference type="Pfam" id="PF16469">
    <property type="entry name" value="NPA"/>
    <property type="match status" value="3"/>
</dbReference>